<keyword evidence="3" id="KW-0812">Transmembrane</keyword>
<protein>
    <submittedName>
        <fullName evidence="12">Heme A synthase</fullName>
        <ecNumber evidence="12">1.3.-.-</ecNumber>
    </submittedName>
</protein>
<dbReference type="InterPro" id="IPR003780">
    <property type="entry name" value="COX15/CtaA_fam"/>
</dbReference>
<keyword evidence="5" id="KW-1133">Transmembrane helix</keyword>
<evidence type="ECO:0000256" key="3">
    <source>
        <dbReference type="ARBA" id="ARBA00022692"/>
    </source>
</evidence>
<dbReference type="EMBL" id="AP017313">
    <property type="protein sequence ID" value="BAU53258.1"/>
    <property type="molecule type" value="Genomic_DNA"/>
</dbReference>
<keyword evidence="4" id="KW-0479">Metal-binding</keyword>
<keyword evidence="6 12" id="KW-0560">Oxidoreductase</keyword>
<evidence type="ECO:0000256" key="10">
    <source>
        <dbReference type="ARBA" id="ARBA00044501"/>
    </source>
</evidence>
<dbReference type="PANTHER" id="PTHR23289">
    <property type="entry name" value="CYTOCHROME C OXIDASE ASSEMBLY PROTEIN COX15"/>
    <property type="match status" value="1"/>
</dbReference>
<dbReference type="PANTHER" id="PTHR23289:SF2">
    <property type="entry name" value="CYTOCHROME C OXIDASE ASSEMBLY PROTEIN COX15 HOMOLOG"/>
    <property type="match status" value="1"/>
</dbReference>
<keyword evidence="8" id="KW-0350">Heme biosynthesis</keyword>
<comment type="subcellular location">
    <subcellularLocation>
        <location evidence="2">Membrane</location>
        <topology evidence="2">Multi-pass membrane protein</topology>
    </subcellularLocation>
</comment>
<evidence type="ECO:0000256" key="8">
    <source>
        <dbReference type="ARBA" id="ARBA00023133"/>
    </source>
</evidence>
<dbReference type="InterPro" id="IPR023754">
    <property type="entry name" value="HemeA_Synthase_type2"/>
</dbReference>
<evidence type="ECO:0000256" key="7">
    <source>
        <dbReference type="ARBA" id="ARBA00023004"/>
    </source>
</evidence>
<comment type="pathway">
    <text evidence="10">Porphyrin-containing compound metabolism; heme A biosynthesis; heme A from heme O: step 1/1.</text>
</comment>
<name>A0A120MYN1_9SPHI</name>
<dbReference type="GO" id="GO:0046872">
    <property type="term" value="F:metal ion binding"/>
    <property type="evidence" value="ECO:0007669"/>
    <property type="project" value="UniProtKB-KW"/>
</dbReference>
<comment type="cofactor">
    <cofactor evidence="1">
        <name>heme b</name>
        <dbReference type="ChEBI" id="CHEBI:60344"/>
    </cofactor>
</comment>
<dbReference type="RefSeq" id="WP_096350711.1">
    <property type="nucleotide sequence ID" value="NZ_AP017313.1"/>
</dbReference>
<evidence type="ECO:0000256" key="4">
    <source>
        <dbReference type="ARBA" id="ARBA00022723"/>
    </source>
</evidence>
<keyword evidence="13" id="KW-1185">Reference proteome</keyword>
<dbReference type="AlphaFoldDB" id="A0A120MYN1"/>
<evidence type="ECO:0000256" key="9">
    <source>
        <dbReference type="ARBA" id="ARBA00023136"/>
    </source>
</evidence>
<dbReference type="GO" id="GO:0016020">
    <property type="term" value="C:membrane"/>
    <property type="evidence" value="ECO:0007669"/>
    <property type="project" value="UniProtKB-SubCell"/>
</dbReference>
<organism evidence="12 13">
    <name type="scientific">Mucilaginibacter gotjawali</name>
    <dbReference type="NCBI Taxonomy" id="1550579"/>
    <lineage>
        <taxon>Bacteria</taxon>
        <taxon>Pseudomonadati</taxon>
        <taxon>Bacteroidota</taxon>
        <taxon>Sphingobacteriia</taxon>
        <taxon>Sphingobacteriales</taxon>
        <taxon>Sphingobacteriaceae</taxon>
        <taxon>Mucilaginibacter</taxon>
    </lineage>
</organism>
<reference evidence="12 13" key="1">
    <citation type="submission" date="2015-12" db="EMBL/GenBank/DDBJ databases">
        <title>Genome sequence of Mucilaginibacter gotjawali.</title>
        <authorList>
            <person name="Lee J.S."/>
            <person name="Lee K.C."/>
            <person name="Kim K.K."/>
            <person name="Lee B.W."/>
        </authorList>
    </citation>
    <scope>NUCLEOTIDE SEQUENCE [LARGE SCALE GENOMIC DNA]</scope>
    <source>
        <strain evidence="12 13">SA3-7</strain>
    </source>
</reference>
<dbReference type="KEGG" id="mgot:MgSA37_01425"/>
<dbReference type="Pfam" id="PF02628">
    <property type="entry name" value="COX15-CtaA"/>
    <property type="match status" value="1"/>
</dbReference>
<accession>A0A120MYN1</accession>
<comment type="catalytic activity">
    <reaction evidence="11">
        <text>Fe(II)-heme o + 2 A + H2O = Fe(II)-heme a + 2 AH2</text>
        <dbReference type="Rhea" id="RHEA:63388"/>
        <dbReference type="ChEBI" id="CHEBI:13193"/>
        <dbReference type="ChEBI" id="CHEBI:15377"/>
        <dbReference type="ChEBI" id="CHEBI:17499"/>
        <dbReference type="ChEBI" id="CHEBI:60530"/>
        <dbReference type="ChEBI" id="CHEBI:61715"/>
        <dbReference type="EC" id="1.17.99.9"/>
    </reaction>
    <physiologicalReaction direction="left-to-right" evidence="11">
        <dbReference type="Rhea" id="RHEA:63389"/>
    </physiologicalReaction>
</comment>
<evidence type="ECO:0000313" key="13">
    <source>
        <dbReference type="Proteomes" id="UP000218263"/>
    </source>
</evidence>
<proteinExistence type="predicted"/>
<dbReference type="GO" id="GO:0120547">
    <property type="term" value="F:heme A synthase activity"/>
    <property type="evidence" value="ECO:0007669"/>
    <property type="project" value="UniProtKB-EC"/>
</dbReference>
<evidence type="ECO:0000256" key="5">
    <source>
        <dbReference type="ARBA" id="ARBA00022989"/>
    </source>
</evidence>
<gene>
    <name evidence="12" type="primary">ctaA_1</name>
    <name evidence="12" type="ORF">MgSA37_01425</name>
</gene>
<dbReference type="GO" id="GO:0006784">
    <property type="term" value="P:heme A biosynthetic process"/>
    <property type="evidence" value="ECO:0007669"/>
    <property type="project" value="InterPro"/>
</dbReference>
<evidence type="ECO:0000313" key="12">
    <source>
        <dbReference type="EMBL" id="BAU53258.1"/>
    </source>
</evidence>
<keyword evidence="9" id="KW-0472">Membrane</keyword>
<dbReference type="Proteomes" id="UP000218263">
    <property type="component" value="Chromosome"/>
</dbReference>
<evidence type="ECO:0000256" key="2">
    <source>
        <dbReference type="ARBA" id="ARBA00004141"/>
    </source>
</evidence>
<dbReference type="OrthoDB" id="9793156at2"/>
<evidence type="ECO:0000256" key="6">
    <source>
        <dbReference type="ARBA" id="ARBA00023002"/>
    </source>
</evidence>
<dbReference type="EC" id="1.3.-.-" evidence="12"/>
<sequence>MQTAIYPTISDTQTRKNNRMVSAWLGVGVVMLMVQILLGGITRLTGSGLSITQWDPLMGVLPPLNTHAWEQSFAHYRQIAQFKKLNSQFTLADYQSIFFWEWLHREWARLMGLVFLIPFVVFVLQKRISRGMVKPLAVLFVLGGLQGAIGWIMVQTGLNDTDTAVNPVALAVHFICALCLLSWLVWMLLQLAVPAQQVVYRPVLQGLNRGLLVLLLVQLIYGALMAGSHAALSAPTWPDINGAFMPGNLFGGADWVRKLYTDPLVIQVVHRTLAYLIGLGTLLWFYLAGRTVSRGWLKKFSRVPLLLVFMQITLGVLAVVNSPFTGAIGFAVAHQFVGMLLLVSFLVTVYLCGKSGVRGIAA</sequence>
<keyword evidence="7" id="KW-0408">Iron</keyword>
<evidence type="ECO:0000256" key="1">
    <source>
        <dbReference type="ARBA" id="ARBA00001970"/>
    </source>
</evidence>
<evidence type="ECO:0000256" key="11">
    <source>
        <dbReference type="ARBA" id="ARBA00048044"/>
    </source>
</evidence>